<evidence type="ECO:0000259" key="5">
    <source>
        <dbReference type="SMART" id="SM00635"/>
    </source>
</evidence>
<dbReference type="Proteomes" id="UP001231941">
    <property type="component" value="Unassembled WGS sequence"/>
</dbReference>
<dbReference type="InterPro" id="IPR015177">
    <property type="entry name" value="Lyase_catalyt"/>
</dbReference>
<dbReference type="PANTHER" id="PTHR37322:SF3">
    <property type="entry name" value="CHONDROITIN SULFATE ABC EXOLYASE"/>
    <property type="match status" value="1"/>
</dbReference>
<dbReference type="InterPro" id="IPR003159">
    <property type="entry name" value="Lyase_8_central_dom"/>
</dbReference>
<protein>
    <submittedName>
        <fullName evidence="6">Chondroitinase family polysaccharide lyase</fullName>
    </submittedName>
</protein>
<dbReference type="InterPro" id="IPR054563">
    <property type="entry name" value="HylB-like_N"/>
</dbReference>
<dbReference type="InterPro" id="IPR008964">
    <property type="entry name" value="Invasin/intimin_cell_adhesion"/>
</dbReference>
<organism evidence="6 7">
    <name type="scientific">Chengkuizengella axinellae</name>
    <dbReference type="NCBI Taxonomy" id="3064388"/>
    <lineage>
        <taxon>Bacteria</taxon>
        <taxon>Bacillati</taxon>
        <taxon>Bacillota</taxon>
        <taxon>Bacilli</taxon>
        <taxon>Bacillales</taxon>
        <taxon>Paenibacillaceae</taxon>
        <taxon>Chengkuizengella</taxon>
    </lineage>
</organism>
<feature type="chain" id="PRO_5045645161" evidence="4">
    <location>
        <begin position="28"/>
        <end position="2003"/>
    </location>
</feature>
<dbReference type="Gene3D" id="1.20.1270.90">
    <property type="entry name" value="AF1782-like"/>
    <property type="match status" value="2"/>
</dbReference>
<dbReference type="SUPFAM" id="SSF49863">
    <property type="entry name" value="Hyaluronate lyase-like, C-terminal domain"/>
    <property type="match status" value="1"/>
</dbReference>
<evidence type="ECO:0000313" key="7">
    <source>
        <dbReference type="Proteomes" id="UP001231941"/>
    </source>
</evidence>
<dbReference type="Pfam" id="PF02368">
    <property type="entry name" value="Big_2"/>
    <property type="match status" value="3"/>
</dbReference>
<reference evidence="6 7" key="1">
    <citation type="submission" date="2023-08" db="EMBL/GenBank/DDBJ databases">
        <authorList>
            <person name="Park J.-S."/>
        </authorList>
    </citation>
    <scope>NUCLEOTIDE SEQUENCE [LARGE SCALE GENOMIC DNA]</scope>
    <source>
        <strain evidence="6 7">2205SS18-9</strain>
    </source>
</reference>
<dbReference type="SUPFAM" id="SSF74650">
    <property type="entry name" value="Galactose mutarotase-like"/>
    <property type="match status" value="1"/>
</dbReference>
<dbReference type="GO" id="GO:0016829">
    <property type="term" value="F:lyase activity"/>
    <property type="evidence" value="ECO:0007669"/>
    <property type="project" value="UniProtKB-KW"/>
</dbReference>
<dbReference type="Pfam" id="PF02278">
    <property type="entry name" value="Lyase_8"/>
    <property type="match status" value="1"/>
</dbReference>
<dbReference type="InterPro" id="IPR008929">
    <property type="entry name" value="Chondroitin_lyas"/>
</dbReference>
<dbReference type="InterPro" id="IPR014718">
    <property type="entry name" value="GH-type_carb-bd"/>
</dbReference>
<dbReference type="Gene3D" id="2.60.120.260">
    <property type="entry name" value="Galactose-binding domain-like"/>
    <property type="match status" value="3"/>
</dbReference>
<keyword evidence="4" id="KW-0732">Signal</keyword>
<feature type="domain" description="BIG2" evidence="5">
    <location>
        <begin position="729"/>
        <end position="805"/>
    </location>
</feature>
<comment type="similarity">
    <text evidence="1">Belongs to the polysaccharide lyase 8 family.</text>
</comment>
<proteinExistence type="inferred from homology"/>
<dbReference type="InterPro" id="IPR015176">
    <property type="entry name" value="Lyase_N"/>
</dbReference>
<dbReference type="SUPFAM" id="SSF48230">
    <property type="entry name" value="Chondroitin AC/alginate lyase"/>
    <property type="match status" value="1"/>
</dbReference>
<accession>A0ABT9IZJ1</accession>
<dbReference type="PANTHER" id="PTHR37322">
    <property type="match status" value="1"/>
</dbReference>
<feature type="signal peptide" evidence="4">
    <location>
        <begin position="1"/>
        <end position="27"/>
    </location>
</feature>
<gene>
    <name evidence="6" type="ORF">Q5Y73_11760</name>
</gene>
<dbReference type="Pfam" id="PF09092">
    <property type="entry name" value="Lyase_N"/>
    <property type="match status" value="1"/>
</dbReference>
<name>A0ABT9IZJ1_9BACL</name>
<evidence type="ECO:0000256" key="1">
    <source>
        <dbReference type="ARBA" id="ARBA00006699"/>
    </source>
</evidence>
<dbReference type="SMART" id="SM00635">
    <property type="entry name" value="BID_2"/>
    <property type="match status" value="3"/>
</dbReference>
<dbReference type="InterPro" id="IPR039174">
    <property type="entry name" value="Chondroitin_ABC_lyase"/>
</dbReference>
<dbReference type="Gene3D" id="2.70.98.10">
    <property type="match status" value="1"/>
</dbReference>
<dbReference type="EMBL" id="JAVAMP010000004">
    <property type="protein sequence ID" value="MDP5274786.1"/>
    <property type="molecule type" value="Genomic_DNA"/>
</dbReference>
<dbReference type="RefSeq" id="WP_305992090.1">
    <property type="nucleotide sequence ID" value="NZ_JAVAMP010000004.1"/>
</dbReference>
<evidence type="ECO:0000256" key="3">
    <source>
        <dbReference type="SAM" id="MobiDB-lite"/>
    </source>
</evidence>
<feature type="domain" description="BIG2" evidence="5">
    <location>
        <begin position="218"/>
        <end position="296"/>
    </location>
</feature>
<dbReference type="InterPro" id="IPR011071">
    <property type="entry name" value="Lyase_8-like_C"/>
</dbReference>
<dbReference type="SUPFAM" id="SSF49785">
    <property type="entry name" value="Galactose-binding domain-like"/>
    <property type="match status" value="2"/>
</dbReference>
<keyword evidence="2 6" id="KW-0456">Lyase</keyword>
<evidence type="ECO:0000313" key="6">
    <source>
        <dbReference type="EMBL" id="MDP5274786.1"/>
    </source>
</evidence>
<keyword evidence="7" id="KW-1185">Reference proteome</keyword>
<feature type="region of interest" description="Disordered" evidence="3">
    <location>
        <begin position="1970"/>
        <end position="2003"/>
    </location>
</feature>
<comment type="caution">
    <text evidence="6">The sequence shown here is derived from an EMBL/GenBank/DDBJ whole genome shotgun (WGS) entry which is preliminary data.</text>
</comment>
<dbReference type="InterPro" id="IPR008979">
    <property type="entry name" value="Galactose-bd-like_sf"/>
</dbReference>
<evidence type="ECO:0000256" key="2">
    <source>
        <dbReference type="ARBA" id="ARBA00023239"/>
    </source>
</evidence>
<dbReference type="Gene3D" id="2.60.120.430">
    <property type="entry name" value="Galactose-binding lectin"/>
    <property type="match status" value="1"/>
</dbReference>
<dbReference type="Gene3D" id="2.60.40.1080">
    <property type="match status" value="3"/>
</dbReference>
<sequence length="2003" mass="221930">MKHQKLNKATSFMIIFTMLFSFIPSFTTEITSEAQTSNLIMNGDFEAIIASDVDSVWDNFEPVSGWVKTYVDPNNSELIPTFDVVQDDADPTNHVLMISSVTADPSDSEGNIRAMVTQEQVLVFGSNKYNLNANIKTDVTSGKGAYIQITYYDTVGNKINGAGVSTNKINDFMDWGSVQLELSPPAEAANLKIQLIMDTGIGTVWFDDVELTEVQEIFISSINIIEDTISLNGGDSTNLSMEVHPMDHTEGLKWESLNPSVATVDANGIVTAVVPGTTTITASNMDGTISDTVAVTVNDQTPGDGQPTYATEVINQGFEFTYTDDANSDWDGLIPEDWPIVWTDRGDPIIEIDPAQAHSGSKALKISAAGAVFEPGETAVRGTVSQKVSVDPTKKYEINIWVKTENISGSGAFFQIIYSDANDQKITGETVTSQKIKADTDWTLLQLNVESPLDAAIMQVQLNADLSTGTVWFDDIELIETIEIQNIVMNESTIQMVSGEMATLNVQVDPMDATESIIWESSLPSVAVVDHNGHLTAIGPGTSNITASNTDGSISAFVEVHVTGDHTIHTEVLNSGFEITEPAYDLWTDLAAADWPLLWKPVGNPSISVTEDQFHSGSKSLQITSMDNGRASVTQVVPISELQKHTLSAWIKTDNATGGASYRALYIDSNGDKVGVATNTDKFKGTNDWKQVVLNTIPPAGAVEMKVQLFLEEGTGSVWFDDISIHSYDLNPIEVTPANYYLGEGDTTQLQVHIRPDISAQDVSWSSSEPSIATVDNNGLVAGLDTGTVEISAETTNLDGTIYTATSIITVYGPVFMFETGEVPTQFETNDASELTLSTEHFKDGTSSLRWDYSAGSQVILSHPTGFSGKETDTFGVWIYNENPIEDELLFEFGHNGQVDASFTFGLDFEGWRTAWVPYHDMTGNPVVEMDHLVISAPSSLGQGTLFFDQFVMNDLVDTRYPTRDIQVPFVNPEQDEQDMYTWNAVVLFDQWLKEASNEVIIPTQAELDSLTTIAENYRKYVMEDMERVDASLKGEEPVIEGMEELRAEFQTYEIVRENGSIKGRPVNFKHLKDIYPSSMQEEMLAVVNALDLRDYTDFMFNVAQYYHITTDPTEKTELKTMFIDLADHFRDQGWAWGSSQGILHHIGYNNRSLAPAMWLMKDELEEAGLLPWAQDMMVWYSGVGRMYEPVDRIYANIDTLNTLLRSMVASILILDDEERQVQYMRRLTEWLSEGLTPAPGLMPAFKVDGSGFHHKGFYPHYTRDAFIGMTPVVYMLGGTEFGISEEAHESVKHALLATRLYSNKYNWLVSIAGRHPTGVYGISSFPFKYMALAGTPDGLEAIDPDMAAAYLRLIEPLNFDDTTQSLLDLGYEAELDPNGSWTMNYGALQLHRRDNWLVGVKGHNRYVWSTEIYTNANWYGRYISYGQIQILGQGDPVNSYDSGHTDLGYDWNRWSGTTTIHLPFDELKASQFSENMLNDETFAGGLNIEGENGMFAMKLHEIPRYDESHRARKSVFMFDDRIIALGSNIENTDDVHSTETTLFQNHMKSQDEPIWLSDTKAITTFPYEDNLLLTEPMWMVDNKQNGYYIPEDQNVGLHRKTQNSKDQKDGSETQGDFTTAWLDHGKAPTGEEYEYAIIVGADANEMQTFIEQMSQAQDQPYEVLQKDYDAHIVKDLATRITGYALFEANDAIHVGHVAAVDTPSMVMIRENGNQLVLSVVDPDLRLYEGLDPDVYDADGNFVAKGPYDRWWEENESIVHTMQLTIVGEWNVKEQGGNYRIVSNNNGFTVIEFDNQHAMPIEIELIPVNEIVDTTALSEAIEEADLLLLNHDIGTGVGDVSAPDQELLQVELASAQVVLDDADNSSQEVINSTELQLRTAIDTFEASIIQAAGDLSELSSIIIEAQLFHDEAEEGHAAGTYPIGSKQILQGEIQLVQGILDDAVNLTQGNIDQAVLSLQEALDQFKELLKTSNGNGNGNNGNGNGNNGDGNKGNKPNKKDDEN</sequence>
<dbReference type="InterPro" id="IPR011013">
    <property type="entry name" value="Gal_mutarotase_sf_dom"/>
</dbReference>
<dbReference type="Gene3D" id="2.60.220.10">
    <property type="entry name" value="Polysaccharide lyase family 8-like, C-terminal"/>
    <property type="match status" value="1"/>
</dbReference>
<dbReference type="Gene3D" id="1.50.10.100">
    <property type="entry name" value="Chondroitin AC/alginate lyase"/>
    <property type="match status" value="1"/>
</dbReference>
<feature type="compositionally biased region" description="Gly residues" evidence="3">
    <location>
        <begin position="1975"/>
        <end position="1991"/>
    </location>
</feature>
<dbReference type="Pfam" id="PF22637">
    <property type="entry name" value="CBM_4_9_1"/>
    <property type="match status" value="3"/>
</dbReference>
<feature type="region of interest" description="Disordered" evidence="3">
    <location>
        <begin position="1600"/>
        <end position="1622"/>
    </location>
</feature>
<feature type="domain" description="BIG2" evidence="5">
    <location>
        <begin position="483"/>
        <end position="559"/>
    </location>
</feature>
<dbReference type="Pfam" id="PF09093">
    <property type="entry name" value="Lyase_catalyt"/>
    <property type="match status" value="1"/>
</dbReference>
<evidence type="ECO:0000256" key="4">
    <source>
        <dbReference type="SAM" id="SignalP"/>
    </source>
</evidence>
<dbReference type="InterPro" id="IPR003343">
    <property type="entry name" value="Big_2"/>
</dbReference>
<dbReference type="SUPFAM" id="SSF49373">
    <property type="entry name" value="Invasin/intimin cell-adhesion fragments"/>
    <property type="match status" value="3"/>
</dbReference>